<accession>A0ACC1Q7W2</accession>
<dbReference type="EMBL" id="JANSHE010000135">
    <property type="protein sequence ID" value="KAJ3015996.1"/>
    <property type="molecule type" value="Genomic_DNA"/>
</dbReference>
<evidence type="ECO:0000313" key="1">
    <source>
        <dbReference type="EMBL" id="KAJ3015996.1"/>
    </source>
</evidence>
<keyword evidence="2" id="KW-1185">Reference proteome</keyword>
<reference evidence="1" key="1">
    <citation type="submission" date="2022-08" db="EMBL/GenBank/DDBJ databases">
        <title>Genome Sequence of Pycnoporus sanguineus.</title>
        <authorList>
            <person name="Buettner E."/>
        </authorList>
    </citation>
    <scope>NUCLEOTIDE SEQUENCE</scope>
    <source>
        <strain evidence="1">CG-C14</strain>
    </source>
</reference>
<comment type="caution">
    <text evidence="1">The sequence shown here is derived from an EMBL/GenBank/DDBJ whole genome shotgun (WGS) entry which is preliminary data.</text>
</comment>
<protein>
    <submittedName>
        <fullName evidence="1">Uncharacterized protein</fullName>
    </submittedName>
</protein>
<organism evidence="1 2">
    <name type="scientific">Trametes sanguinea</name>
    <dbReference type="NCBI Taxonomy" id="158606"/>
    <lineage>
        <taxon>Eukaryota</taxon>
        <taxon>Fungi</taxon>
        <taxon>Dikarya</taxon>
        <taxon>Basidiomycota</taxon>
        <taxon>Agaricomycotina</taxon>
        <taxon>Agaricomycetes</taxon>
        <taxon>Polyporales</taxon>
        <taxon>Polyporaceae</taxon>
        <taxon>Trametes</taxon>
    </lineage>
</organism>
<proteinExistence type="predicted"/>
<sequence>MQRFVRTIQADASNYLASLVYEIRETGTYADGPEISSTFSADLTVRVLPNLGVIYGHSVTWDLSNTPSRAVRMSLPVLSTLKKLEIYHSVIGSLRTLLDVVWSCRQLTHLTLSQVLFADEISIYHPKKTLQRWRNLVRDGKACGKLTHLSVYATAFSAHHDMIVGALFGSASHDCQHDCEGEFSRHRFRTLNERDAPPSRDGRVKD</sequence>
<gene>
    <name evidence="1" type="ORF">NUW54_g905</name>
</gene>
<evidence type="ECO:0000313" key="2">
    <source>
        <dbReference type="Proteomes" id="UP001144978"/>
    </source>
</evidence>
<name>A0ACC1Q7W2_9APHY</name>
<dbReference type="Proteomes" id="UP001144978">
    <property type="component" value="Unassembled WGS sequence"/>
</dbReference>